<accession>A0A420W6M5</accession>
<dbReference type="AlphaFoldDB" id="A0A420W6M5"/>
<dbReference type="InterPro" id="IPR036280">
    <property type="entry name" value="Multihaem_cyt_sf"/>
</dbReference>
<dbReference type="InterPro" id="IPR026352">
    <property type="entry name" value="Nanowire_3heme"/>
</dbReference>
<proteinExistence type="predicted"/>
<dbReference type="PROSITE" id="PS51257">
    <property type="entry name" value="PROKAR_LIPOPROTEIN"/>
    <property type="match status" value="1"/>
</dbReference>
<reference evidence="3 4" key="1">
    <citation type="submission" date="2018-10" db="EMBL/GenBank/DDBJ databases">
        <title>Genomic Encyclopedia of Type Strains, Phase IV (KMG-IV): sequencing the most valuable type-strain genomes for metagenomic binning, comparative biology and taxonomic classification.</title>
        <authorList>
            <person name="Goeker M."/>
        </authorList>
    </citation>
    <scope>NUCLEOTIDE SEQUENCE [LARGE SCALE GENOMIC DNA]</scope>
    <source>
        <strain evidence="3 4">DSM 15521</strain>
    </source>
</reference>
<dbReference type="Pfam" id="PF14522">
    <property type="entry name" value="Cytochrome_C7"/>
    <property type="match status" value="1"/>
</dbReference>
<keyword evidence="4" id="KW-1185">Reference proteome</keyword>
<gene>
    <name evidence="3" type="ORF">C7457_1119</name>
</gene>
<dbReference type="PANTHER" id="PTHR39425:SF1">
    <property type="entry name" value="CYTOCHROME C7-LIKE DOMAIN-CONTAINING PROTEIN"/>
    <property type="match status" value="1"/>
</dbReference>
<evidence type="ECO:0000256" key="1">
    <source>
        <dbReference type="SAM" id="MobiDB-lite"/>
    </source>
</evidence>
<dbReference type="PANTHER" id="PTHR39425">
    <property type="entry name" value="LIPOPROTEIN CYTOCHROME C"/>
    <property type="match status" value="1"/>
</dbReference>
<name>A0A420W6M5_9BACT</name>
<sequence length="111" mass="12438">MKRKITIGILTLATLLAGCFEGGVLNKDLIFKSENGNVTFSHVYHVKVKKQHCSYCHPKLFKKKFGADKFTMKDIWEGKFCGACHNGSKAFSAKDPKNCSRCHKQKVGEAK</sequence>
<dbReference type="Proteomes" id="UP000280881">
    <property type="component" value="Unassembled WGS sequence"/>
</dbReference>
<protein>
    <submittedName>
        <fullName evidence="3">C(7)-type cytochrome triheme protein</fullName>
    </submittedName>
</protein>
<dbReference type="RefSeq" id="WP_121170907.1">
    <property type="nucleotide sequence ID" value="NZ_RBIE01000002.1"/>
</dbReference>
<dbReference type="Gene3D" id="3.90.10.10">
    <property type="entry name" value="Cytochrome C3"/>
    <property type="match status" value="1"/>
</dbReference>
<dbReference type="InterPro" id="IPR029467">
    <property type="entry name" value="Cyt_c7-like"/>
</dbReference>
<comment type="caution">
    <text evidence="3">The sequence shown here is derived from an EMBL/GenBank/DDBJ whole genome shotgun (WGS) entry which is preliminary data.</text>
</comment>
<feature type="region of interest" description="Disordered" evidence="1">
    <location>
        <begin position="90"/>
        <end position="111"/>
    </location>
</feature>
<evidence type="ECO:0000259" key="2">
    <source>
        <dbReference type="Pfam" id="PF14522"/>
    </source>
</evidence>
<dbReference type="NCBIfam" id="TIGR04257">
    <property type="entry name" value="nanowire_3heme"/>
    <property type="match status" value="1"/>
</dbReference>
<dbReference type="SUPFAM" id="SSF48695">
    <property type="entry name" value="Multiheme cytochromes"/>
    <property type="match status" value="1"/>
</dbReference>
<evidence type="ECO:0000313" key="3">
    <source>
        <dbReference type="EMBL" id="RKQ61677.1"/>
    </source>
</evidence>
<dbReference type="EMBL" id="RBIE01000002">
    <property type="protein sequence ID" value="RKQ61677.1"/>
    <property type="molecule type" value="Genomic_DNA"/>
</dbReference>
<organism evidence="3 4">
    <name type="scientific">Thermovibrio guaymasensis</name>
    <dbReference type="NCBI Taxonomy" id="240167"/>
    <lineage>
        <taxon>Bacteria</taxon>
        <taxon>Pseudomonadati</taxon>
        <taxon>Aquificota</taxon>
        <taxon>Aquificia</taxon>
        <taxon>Desulfurobacteriales</taxon>
        <taxon>Desulfurobacteriaceae</taxon>
        <taxon>Thermovibrio</taxon>
    </lineage>
</organism>
<evidence type="ECO:0000313" key="4">
    <source>
        <dbReference type="Proteomes" id="UP000280881"/>
    </source>
</evidence>
<feature type="domain" description="Cytochrome c7-like" evidence="2">
    <location>
        <begin position="38"/>
        <end position="104"/>
    </location>
</feature>
<dbReference type="OrthoDB" id="14108at2"/>